<dbReference type="GO" id="GO:0043709">
    <property type="term" value="P:cell adhesion involved in single-species biofilm formation"/>
    <property type="evidence" value="ECO:0007669"/>
    <property type="project" value="TreeGrafter"/>
</dbReference>
<keyword evidence="3" id="KW-1185">Reference proteome</keyword>
<dbReference type="Proteomes" id="UP000728032">
    <property type="component" value="Unassembled WGS sequence"/>
</dbReference>
<dbReference type="EMBL" id="CAJPVJ010000281">
    <property type="protein sequence ID" value="CAG2161925.1"/>
    <property type="molecule type" value="Genomic_DNA"/>
</dbReference>
<sequence>MFTVYVTTGSADPLSIPVYKISYSGSISVPQSCKIGTGDFLEIKFGEIPAYAFSQAGPGNKPNNVNKQSHTLAIQCTNIDAQAMLTLRLEAEKATGDMMISDNPDIGFKMSDQNDNVLLPNNINSVIPFNLKQQPANVTIKAWPLSHAQNTNVELGRVNIELSGIVTTATCGVLSSEQDKYIQLGSVASKDLPNIGSQSKPTPIHFEMSNCPPNGSVTITFEGPRNNENAELLALDALANKAENIAIEIRDQDKKRLPLGKKSEAFSTDINGNVSALFYANYIVTKAQALAGIANANAQFSIQYD</sequence>
<dbReference type="Gene3D" id="2.60.40.1090">
    <property type="entry name" value="Fimbrial-type adhesion domain"/>
    <property type="match status" value="2"/>
</dbReference>
<proteinExistence type="predicted"/>
<organism evidence="2">
    <name type="scientific">Oppiella nova</name>
    <dbReference type="NCBI Taxonomy" id="334625"/>
    <lineage>
        <taxon>Eukaryota</taxon>
        <taxon>Metazoa</taxon>
        <taxon>Ecdysozoa</taxon>
        <taxon>Arthropoda</taxon>
        <taxon>Chelicerata</taxon>
        <taxon>Arachnida</taxon>
        <taxon>Acari</taxon>
        <taxon>Acariformes</taxon>
        <taxon>Sarcoptiformes</taxon>
        <taxon>Oribatida</taxon>
        <taxon>Brachypylina</taxon>
        <taxon>Oppioidea</taxon>
        <taxon>Oppiidae</taxon>
        <taxon>Oppiella</taxon>
    </lineage>
</organism>
<dbReference type="EMBL" id="OC915106">
    <property type="protein sequence ID" value="CAD7638660.1"/>
    <property type="molecule type" value="Genomic_DNA"/>
</dbReference>
<dbReference type="AlphaFoldDB" id="A0A7R9LDL2"/>
<evidence type="ECO:0000259" key="1">
    <source>
        <dbReference type="Pfam" id="PF00419"/>
    </source>
</evidence>
<dbReference type="PANTHER" id="PTHR33420:SF4">
    <property type="entry name" value="FIMBRIAL-LIKE PROTEIN FIMF"/>
    <property type="match status" value="1"/>
</dbReference>
<protein>
    <recommendedName>
        <fullName evidence="1">Fimbrial-type adhesion domain-containing protein</fullName>
    </recommendedName>
</protein>
<dbReference type="InterPro" id="IPR000259">
    <property type="entry name" value="Adhesion_dom_fimbrial"/>
</dbReference>
<gene>
    <name evidence="2" type="ORF">ONB1V03_LOCUS1526</name>
</gene>
<feature type="domain" description="Fimbrial-type adhesion" evidence="1">
    <location>
        <begin position="161"/>
        <end position="305"/>
    </location>
</feature>
<dbReference type="InterPro" id="IPR050263">
    <property type="entry name" value="Bact_Fimbrial_Adh_Pro"/>
</dbReference>
<dbReference type="PANTHER" id="PTHR33420">
    <property type="entry name" value="FIMBRIAL SUBUNIT ELFA-RELATED"/>
    <property type="match status" value="1"/>
</dbReference>
<accession>A0A7R9LDL2</accession>
<evidence type="ECO:0000313" key="3">
    <source>
        <dbReference type="Proteomes" id="UP000728032"/>
    </source>
</evidence>
<dbReference type="InterPro" id="IPR008966">
    <property type="entry name" value="Adhesion_dom_sf"/>
</dbReference>
<feature type="domain" description="Fimbrial-type adhesion" evidence="1">
    <location>
        <begin position="21"/>
        <end position="159"/>
    </location>
</feature>
<evidence type="ECO:0000313" key="2">
    <source>
        <dbReference type="EMBL" id="CAD7638660.1"/>
    </source>
</evidence>
<reference evidence="2" key="1">
    <citation type="submission" date="2020-11" db="EMBL/GenBank/DDBJ databases">
        <authorList>
            <person name="Tran Van P."/>
        </authorList>
    </citation>
    <scope>NUCLEOTIDE SEQUENCE</scope>
</reference>
<dbReference type="InterPro" id="IPR036937">
    <property type="entry name" value="Adhesion_dom_fimbrial_sf"/>
</dbReference>
<dbReference type="OrthoDB" id="10434300at2759"/>
<dbReference type="Pfam" id="PF00419">
    <property type="entry name" value="Fimbrial"/>
    <property type="match status" value="2"/>
</dbReference>
<dbReference type="SUPFAM" id="SSF49401">
    <property type="entry name" value="Bacterial adhesins"/>
    <property type="match status" value="2"/>
</dbReference>
<name>A0A7R9LDL2_9ACAR</name>